<sequence>MVWNGCVDEEMSRDQCDGGQEKEGPDTYEAIVTPLWGHVAGARGNVYWWTVPSWVQVAGHLNMAPMR</sequence>
<evidence type="ECO:0000313" key="2">
    <source>
        <dbReference type="Proteomes" id="UP000183750"/>
    </source>
</evidence>
<reference evidence="2" key="1">
    <citation type="submission" date="2016-10" db="EMBL/GenBank/DDBJ databases">
        <authorList>
            <person name="Varghese N."/>
            <person name="Submissions S."/>
        </authorList>
    </citation>
    <scope>NUCLEOTIDE SEQUENCE [LARGE SCALE GENOMIC DNA]</scope>
    <source>
        <strain evidence="2">DSM 16089</strain>
    </source>
</reference>
<dbReference type="EMBL" id="FNSQ01000005">
    <property type="protein sequence ID" value="SEB37752.1"/>
    <property type="molecule type" value="Genomic_DNA"/>
</dbReference>
<dbReference type="Proteomes" id="UP000183750">
    <property type="component" value="Unassembled WGS sequence"/>
</dbReference>
<accession>A0A1H4IX01</accession>
<organism evidence="1 2">
    <name type="scientific">Microbacterium hydrocarbonoxydans</name>
    <dbReference type="NCBI Taxonomy" id="273678"/>
    <lineage>
        <taxon>Bacteria</taxon>
        <taxon>Bacillati</taxon>
        <taxon>Actinomycetota</taxon>
        <taxon>Actinomycetes</taxon>
        <taxon>Micrococcales</taxon>
        <taxon>Microbacteriaceae</taxon>
        <taxon>Microbacterium</taxon>
    </lineage>
</organism>
<protein>
    <submittedName>
        <fullName evidence="1">Uncharacterized protein</fullName>
    </submittedName>
</protein>
<evidence type="ECO:0000313" key="1">
    <source>
        <dbReference type="EMBL" id="SEB37752.1"/>
    </source>
</evidence>
<proteinExistence type="predicted"/>
<name>A0A1H4IX01_9MICO</name>
<keyword evidence="2" id="KW-1185">Reference proteome</keyword>
<gene>
    <name evidence="1" type="ORF">SAMN04489807_0300</name>
</gene>
<dbReference type="AlphaFoldDB" id="A0A1H4IX01"/>